<dbReference type="GO" id="GO:0030170">
    <property type="term" value="F:pyridoxal phosphate binding"/>
    <property type="evidence" value="ECO:0007669"/>
    <property type="project" value="UniProtKB-ARBA"/>
</dbReference>
<keyword evidence="6" id="KW-0032">Aminotransferase</keyword>
<dbReference type="InterPro" id="IPR015421">
    <property type="entry name" value="PyrdxlP-dep_Trfase_major"/>
</dbReference>
<dbReference type="FunFam" id="3.40.640.10:FF:000089">
    <property type="entry name" value="Aminotransferase, DegT/DnrJ/EryC1/StrS family"/>
    <property type="match status" value="1"/>
</dbReference>
<keyword evidence="7" id="KW-1185">Reference proteome</keyword>
<protein>
    <submittedName>
        <fullName evidence="6">DegT/DnrJ/EryC1/StrS family aminotransferase</fullName>
    </submittedName>
</protein>
<dbReference type="InterPro" id="IPR000653">
    <property type="entry name" value="DegT/StrS_aminotransferase"/>
</dbReference>
<dbReference type="Gene3D" id="3.40.640.10">
    <property type="entry name" value="Type I PLP-dependent aspartate aminotransferase-like (Major domain)"/>
    <property type="match status" value="1"/>
</dbReference>
<accession>A0A858BRJ2</accession>
<gene>
    <name evidence="6" type="ORF">Ami103574_02060</name>
</gene>
<dbReference type="PANTHER" id="PTHR30244">
    <property type="entry name" value="TRANSAMINASE"/>
    <property type="match status" value="1"/>
</dbReference>
<reference evidence="6 7" key="1">
    <citation type="submission" date="2020-02" db="EMBL/GenBank/DDBJ databases">
        <authorList>
            <person name="Kim Y.B."/>
            <person name="Roh S.W."/>
        </authorList>
    </citation>
    <scope>NUCLEOTIDE SEQUENCE [LARGE SCALE GENOMIC DNA]</scope>
    <source>
        <strain evidence="6 7">DSM 103574</strain>
    </source>
</reference>
<dbReference type="InterPro" id="IPR015422">
    <property type="entry name" value="PyrdxlP-dep_Trfase_small"/>
</dbReference>
<evidence type="ECO:0000313" key="7">
    <source>
        <dbReference type="Proteomes" id="UP000466848"/>
    </source>
</evidence>
<dbReference type="AlphaFoldDB" id="A0A858BRJ2"/>
<feature type="active site" description="Proton acceptor" evidence="3">
    <location>
        <position position="186"/>
    </location>
</feature>
<dbReference type="Proteomes" id="UP000466848">
    <property type="component" value="Chromosome"/>
</dbReference>
<keyword evidence="1 4" id="KW-0663">Pyridoxal phosphate</keyword>
<evidence type="ECO:0000256" key="5">
    <source>
        <dbReference type="RuleBase" id="RU004508"/>
    </source>
</evidence>
<dbReference type="SUPFAM" id="SSF53383">
    <property type="entry name" value="PLP-dependent transferases"/>
    <property type="match status" value="1"/>
</dbReference>
<keyword evidence="6" id="KW-0808">Transferase</keyword>
<feature type="modified residue" description="N6-(pyridoxal phosphate)lysine" evidence="4">
    <location>
        <position position="186"/>
    </location>
</feature>
<name>A0A858BRJ2_9FIRM</name>
<proteinExistence type="inferred from homology"/>
<dbReference type="GO" id="GO:0000271">
    <property type="term" value="P:polysaccharide biosynthetic process"/>
    <property type="evidence" value="ECO:0007669"/>
    <property type="project" value="TreeGrafter"/>
</dbReference>
<dbReference type="RefSeq" id="WP_163065087.1">
    <property type="nucleotide sequence ID" value="NZ_CP048649.1"/>
</dbReference>
<dbReference type="PIRSF" id="PIRSF000390">
    <property type="entry name" value="PLP_StrS"/>
    <property type="match status" value="1"/>
</dbReference>
<evidence type="ECO:0000256" key="4">
    <source>
        <dbReference type="PIRSR" id="PIRSR000390-2"/>
    </source>
</evidence>
<evidence type="ECO:0000256" key="1">
    <source>
        <dbReference type="ARBA" id="ARBA00022898"/>
    </source>
</evidence>
<dbReference type="GO" id="GO:0008483">
    <property type="term" value="F:transaminase activity"/>
    <property type="evidence" value="ECO:0007669"/>
    <property type="project" value="UniProtKB-KW"/>
</dbReference>
<sequence>MKIPFATVEYIHKELKESLEEAYKEVFSSNWFIQGEACRKFETNFAQFCGAKYCIGCGNGLDAITIVLRAMGIGVGDEVIVPSFTFIATAIAVTYAGAKPIFVEIDEDTALLNPELIERNITRNTKAIIAVHLYGQPAQMDMICQIAKKYNLKVIEDAAQAHGAFYHDKRVGTLGDAATFSFYPGKNLGALGDGGCITTNDAVIAEKARAIGNYGADIKYHHEYMGFNSRLDEIQSAFLDIKLNSLDRWNNERKELARKYLDGINNEKIYLPIVNNGDHIWHLFVIKCEKRNELKRYLENLDIETNIHYPIPMHLQGAFKQFEYVKGDFPIAEKLSDTVLSLPMYNGMKEAEIEFIIKSINNF</sequence>
<dbReference type="InterPro" id="IPR015424">
    <property type="entry name" value="PyrdxlP-dep_Trfase"/>
</dbReference>
<dbReference type="CDD" id="cd00616">
    <property type="entry name" value="AHBA_syn"/>
    <property type="match status" value="1"/>
</dbReference>
<comment type="similarity">
    <text evidence="2 5">Belongs to the DegT/DnrJ/EryC1 family.</text>
</comment>
<dbReference type="PANTHER" id="PTHR30244:SF36">
    <property type="entry name" value="3-OXO-GLUCOSE-6-PHOSPHATE:GLUTAMATE AMINOTRANSFERASE"/>
    <property type="match status" value="1"/>
</dbReference>
<dbReference type="Gene3D" id="3.90.1150.10">
    <property type="entry name" value="Aspartate Aminotransferase, domain 1"/>
    <property type="match status" value="1"/>
</dbReference>
<dbReference type="Pfam" id="PF01041">
    <property type="entry name" value="DegT_DnrJ_EryC1"/>
    <property type="match status" value="1"/>
</dbReference>
<evidence type="ECO:0000256" key="2">
    <source>
        <dbReference type="ARBA" id="ARBA00037999"/>
    </source>
</evidence>
<organism evidence="6 7">
    <name type="scientific">Aminipila butyrica</name>
    <dbReference type="NCBI Taxonomy" id="433296"/>
    <lineage>
        <taxon>Bacteria</taxon>
        <taxon>Bacillati</taxon>
        <taxon>Bacillota</taxon>
        <taxon>Clostridia</taxon>
        <taxon>Peptostreptococcales</taxon>
        <taxon>Anaerovoracaceae</taxon>
        <taxon>Aminipila</taxon>
    </lineage>
</organism>
<evidence type="ECO:0000313" key="6">
    <source>
        <dbReference type="EMBL" id="QIB68167.1"/>
    </source>
</evidence>
<evidence type="ECO:0000256" key="3">
    <source>
        <dbReference type="PIRSR" id="PIRSR000390-1"/>
    </source>
</evidence>
<dbReference type="KEGG" id="abut:Ami103574_02060"/>
<dbReference type="EMBL" id="CP048649">
    <property type="protein sequence ID" value="QIB68167.1"/>
    <property type="molecule type" value="Genomic_DNA"/>
</dbReference>